<sequence length="275" mass="29025">MASLGVALVTGAGGGIGRAIALRLAKDGFDIALNDVHVSLPKIEAVRQEVSKFGRKASVLTANVAHEKEVSKMVDQAVQDLGGLDVMVANAGILRADGILDASNESWDQHLEVNAKGVLFCFKYGAQQMITQGRGGRLLAAASTSGMQGNLGLISYSASKFAVRGIVHAAAQELAPYSITANGYAPGPIDTNMMAQVVEASANPGGEQEEQFRTIPLRRYGSPDEVAGLVSYLASRDASFITGRYSFNGIRELMVEFIYDCLGQTVSINGGRILT</sequence>
<keyword evidence="5" id="KW-1185">Reference proteome</keyword>
<dbReference type="RefSeq" id="XP_036631520.1">
    <property type="nucleotide sequence ID" value="XM_036775501.1"/>
</dbReference>
<evidence type="ECO:0000256" key="3">
    <source>
        <dbReference type="RuleBase" id="RU000363"/>
    </source>
</evidence>
<dbReference type="PRINTS" id="PR00081">
    <property type="entry name" value="GDHRDH"/>
</dbReference>
<dbReference type="Pfam" id="PF00106">
    <property type="entry name" value="adh_short"/>
    <property type="match status" value="1"/>
</dbReference>
<dbReference type="PRINTS" id="PR00080">
    <property type="entry name" value="SDRFAMILY"/>
</dbReference>
<keyword evidence="2" id="KW-0521">NADP</keyword>
<dbReference type="FunFam" id="3.40.50.720:FF:000084">
    <property type="entry name" value="Short-chain dehydrogenase reductase"/>
    <property type="match status" value="1"/>
</dbReference>
<dbReference type="GO" id="GO:0016616">
    <property type="term" value="F:oxidoreductase activity, acting on the CH-OH group of donors, NAD or NADP as acceptor"/>
    <property type="evidence" value="ECO:0007669"/>
    <property type="project" value="TreeGrafter"/>
</dbReference>
<comment type="caution">
    <text evidence="4">The sequence shown here is derived from an EMBL/GenBank/DDBJ whole genome shotgun (WGS) entry which is preliminary data.</text>
</comment>
<dbReference type="PANTHER" id="PTHR42760:SF121">
    <property type="entry name" value="3-OXOACYL-(ACYL-CARRIER-PROTEIN) REDUCTASE"/>
    <property type="match status" value="1"/>
</dbReference>
<dbReference type="AlphaFoldDB" id="A0A8H6ZX30"/>
<protein>
    <recommendedName>
        <fullName evidence="6">NAD(P)-binding protein</fullName>
    </recommendedName>
</protein>
<comment type="similarity">
    <text evidence="1 3">Belongs to the short-chain dehydrogenases/reductases (SDR) family.</text>
</comment>
<gene>
    <name evidence="4" type="ORF">PC9H_005944</name>
</gene>
<proteinExistence type="inferred from homology"/>
<evidence type="ECO:0000313" key="4">
    <source>
        <dbReference type="EMBL" id="KAF7430242.1"/>
    </source>
</evidence>
<dbReference type="GeneID" id="59375762"/>
<dbReference type="GO" id="GO:0006633">
    <property type="term" value="P:fatty acid biosynthetic process"/>
    <property type="evidence" value="ECO:0007669"/>
    <property type="project" value="TreeGrafter"/>
</dbReference>
<dbReference type="EMBL" id="JACETU010000004">
    <property type="protein sequence ID" value="KAF7430242.1"/>
    <property type="molecule type" value="Genomic_DNA"/>
</dbReference>
<evidence type="ECO:0008006" key="6">
    <source>
        <dbReference type="Google" id="ProtNLM"/>
    </source>
</evidence>
<dbReference type="SUPFAM" id="SSF51735">
    <property type="entry name" value="NAD(P)-binding Rossmann-fold domains"/>
    <property type="match status" value="1"/>
</dbReference>
<dbReference type="InterPro" id="IPR036291">
    <property type="entry name" value="NAD(P)-bd_dom_sf"/>
</dbReference>
<name>A0A8H6ZX30_PLEOS</name>
<dbReference type="InterPro" id="IPR002347">
    <property type="entry name" value="SDR_fam"/>
</dbReference>
<evidence type="ECO:0000256" key="2">
    <source>
        <dbReference type="ARBA" id="ARBA00022857"/>
    </source>
</evidence>
<dbReference type="Gene3D" id="3.40.50.720">
    <property type="entry name" value="NAD(P)-binding Rossmann-like Domain"/>
    <property type="match status" value="1"/>
</dbReference>
<dbReference type="VEuPathDB" id="FungiDB:PC9H_005944"/>
<dbReference type="Proteomes" id="UP000623687">
    <property type="component" value="Unassembled WGS sequence"/>
</dbReference>
<evidence type="ECO:0000313" key="5">
    <source>
        <dbReference type="Proteomes" id="UP000623687"/>
    </source>
</evidence>
<accession>A0A8H6ZX30</accession>
<dbReference type="PANTHER" id="PTHR42760">
    <property type="entry name" value="SHORT-CHAIN DEHYDROGENASES/REDUCTASES FAMILY MEMBER"/>
    <property type="match status" value="1"/>
</dbReference>
<organism evidence="4 5">
    <name type="scientific">Pleurotus ostreatus</name>
    <name type="common">Oyster mushroom</name>
    <name type="synonym">White-rot fungus</name>
    <dbReference type="NCBI Taxonomy" id="5322"/>
    <lineage>
        <taxon>Eukaryota</taxon>
        <taxon>Fungi</taxon>
        <taxon>Dikarya</taxon>
        <taxon>Basidiomycota</taxon>
        <taxon>Agaricomycotina</taxon>
        <taxon>Agaricomycetes</taxon>
        <taxon>Agaricomycetidae</taxon>
        <taxon>Agaricales</taxon>
        <taxon>Pleurotineae</taxon>
        <taxon>Pleurotaceae</taxon>
        <taxon>Pleurotus</taxon>
    </lineage>
</organism>
<dbReference type="GO" id="GO:0048038">
    <property type="term" value="F:quinone binding"/>
    <property type="evidence" value="ECO:0007669"/>
    <property type="project" value="TreeGrafter"/>
</dbReference>
<evidence type="ECO:0000256" key="1">
    <source>
        <dbReference type="ARBA" id="ARBA00006484"/>
    </source>
</evidence>
<dbReference type="PROSITE" id="PS00061">
    <property type="entry name" value="ADH_SHORT"/>
    <property type="match status" value="1"/>
</dbReference>
<reference evidence="4" key="1">
    <citation type="submission" date="2019-07" db="EMBL/GenBank/DDBJ databases">
        <authorList>
            <person name="Palmer J.M."/>
        </authorList>
    </citation>
    <scope>NUCLEOTIDE SEQUENCE</scope>
    <source>
        <strain evidence="4">PC9</strain>
    </source>
</reference>
<dbReference type="InterPro" id="IPR020904">
    <property type="entry name" value="Sc_DH/Rdtase_CS"/>
</dbReference>
<dbReference type="OrthoDB" id="498125at2759"/>